<accession>A0A7W3T0U2</accession>
<dbReference type="AlphaFoldDB" id="A0A7W3T0U2"/>
<proteinExistence type="predicted"/>
<evidence type="ECO:0000313" key="2">
    <source>
        <dbReference type="EMBL" id="MBB0228828.1"/>
    </source>
</evidence>
<organism evidence="2 3">
    <name type="scientific">Streptomyces calidiresistens</name>
    <dbReference type="NCBI Taxonomy" id="1485586"/>
    <lineage>
        <taxon>Bacteria</taxon>
        <taxon>Bacillati</taxon>
        <taxon>Actinomycetota</taxon>
        <taxon>Actinomycetes</taxon>
        <taxon>Kitasatosporales</taxon>
        <taxon>Streptomycetaceae</taxon>
        <taxon>Streptomyces</taxon>
    </lineage>
</organism>
<reference evidence="3" key="1">
    <citation type="submission" date="2019-10" db="EMBL/GenBank/DDBJ databases">
        <title>Streptomyces sp. nov., a novel actinobacterium isolated from alkaline environment.</title>
        <authorList>
            <person name="Golinska P."/>
        </authorList>
    </citation>
    <scope>NUCLEOTIDE SEQUENCE [LARGE SCALE GENOMIC DNA]</scope>
    <source>
        <strain evidence="3">DSM 42108</strain>
    </source>
</reference>
<feature type="non-terminal residue" evidence="2">
    <location>
        <position position="79"/>
    </location>
</feature>
<sequence length="79" mass="8428">MNPSPLEELFAGTLGWLERNLDHFDPFSTAAPTATHPKAKAVLELGLLCHCAQRRGGLPSAPSGAEALFGALWRHPALP</sequence>
<gene>
    <name evidence="2" type="ORF">FOE67_04690</name>
</gene>
<keyword evidence="3" id="KW-1185">Reference proteome</keyword>
<comment type="caution">
    <text evidence="2">The sequence shown here is derived from an EMBL/GenBank/DDBJ whole genome shotgun (WGS) entry which is preliminary data.</text>
</comment>
<dbReference type="Pfam" id="PF21836">
    <property type="entry name" value="DUF6895"/>
    <property type="match status" value="1"/>
</dbReference>
<dbReference type="EMBL" id="VKHS01000056">
    <property type="protein sequence ID" value="MBB0228828.1"/>
    <property type="molecule type" value="Genomic_DNA"/>
</dbReference>
<evidence type="ECO:0000313" key="3">
    <source>
        <dbReference type="Proteomes" id="UP000530234"/>
    </source>
</evidence>
<dbReference type="Proteomes" id="UP000530234">
    <property type="component" value="Unassembled WGS sequence"/>
</dbReference>
<dbReference type="InterPro" id="IPR054190">
    <property type="entry name" value="DUF6895"/>
</dbReference>
<name>A0A7W3T0U2_9ACTN</name>
<evidence type="ECO:0000259" key="1">
    <source>
        <dbReference type="Pfam" id="PF21836"/>
    </source>
</evidence>
<feature type="domain" description="DUF6895" evidence="1">
    <location>
        <begin position="11"/>
        <end position="75"/>
    </location>
</feature>
<protein>
    <recommendedName>
        <fullName evidence="1">DUF6895 domain-containing protein</fullName>
    </recommendedName>
</protein>